<name>A0A087TQI4_STEMI</name>
<keyword evidence="1" id="KW-0732">Signal</keyword>
<dbReference type="AlphaFoldDB" id="A0A087TQI4"/>
<evidence type="ECO:0000313" key="3">
    <source>
        <dbReference type="Proteomes" id="UP000054359"/>
    </source>
</evidence>
<evidence type="ECO:0000256" key="1">
    <source>
        <dbReference type="SAM" id="SignalP"/>
    </source>
</evidence>
<organism evidence="2 3">
    <name type="scientific">Stegodyphus mimosarum</name>
    <name type="common">African social velvet spider</name>
    <dbReference type="NCBI Taxonomy" id="407821"/>
    <lineage>
        <taxon>Eukaryota</taxon>
        <taxon>Metazoa</taxon>
        <taxon>Ecdysozoa</taxon>
        <taxon>Arthropoda</taxon>
        <taxon>Chelicerata</taxon>
        <taxon>Arachnida</taxon>
        <taxon>Araneae</taxon>
        <taxon>Araneomorphae</taxon>
        <taxon>Entelegynae</taxon>
        <taxon>Eresoidea</taxon>
        <taxon>Eresidae</taxon>
        <taxon>Stegodyphus</taxon>
    </lineage>
</organism>
<sequence length="66" mass="7632">MMPSHVSLLLIQWPVQVHLQCLQLEEFSHNNSQAQVFYHLFEFLVLCPQCIFYPVPSKAGLECSVI</sequence>
<evidence type="ECO:0000313" key="2">
    <source>
        <dbReference type="EMBL" id="KFM67373.1"/>
    </source>
</evidence>
<dbReference type="EMBL" id="KK116304">
    <property type="protein sequence ID" value="KFM67373.1"/>
    <property type="molecule type" value="Genomic_DNA"/>
</dbReference>
<feature type="non-terminal residue" evidence="2">
    <location>
        <position position="66"/>
    </location>
</feature>
<feature type="chain" id="PRO_5001829868" evidence="1">
    <location>
        <begin position="20"/>
        <end position="66"/>
    </location>
</feature>
<reference evidence="2 3" key="1">
    <citation type="submission" date="2013-11" db="EMBL/GenBank/DDBJ databases">
        <title>Genome sequencing of Stegodyphus mimosarum.</title>
        <authorList>
            <person name="Bechsgaard J."/>
        </authorList>
    </citation>
    <scope>NUCLEOTIDE SEQUENCE [LARGE SCALE GENOMIC DNA]</scope>
</reference>
<keyword evidence="3" id="KW-1185">Reference proteome</keyword>
<proteinExistence type="predicted"/>
<accession>A0A087TQI4</accession>
<protein>
    <submittedName>
        <fullName evidence="2">Uncharacterized protein</fullName>
    </submittedName>
</protein>
<feature type="signal peptide" evidence="1">
    <location>
        <begin position="1"/>
        <end position="19"/>
    </location>
</feature>
<gene>
    <name evidence="2" type="ORF">X975_09079</name>
</gene>
<dbReference type="Proteomes" id="UP000054359">
    <property type="component" value="Unassembled WGS sequence"/>
</dbReference>